<dbReference type="Proteomes" id="UP001169006">
    <property type="component" value="Unassembled WGS sequence"/>
</dbReference>
<keyword evidence="3" id="KW-1185">Reference proteome</keyword>
<name>A0ABT8SRP0_9HYPH</name>
<comment type="caution">
    <text evidence="2">The sequence shown here is derived from an EMBL/GenBank/DDBJ whole genome shotgun (WGS) entry which is preliminary data.</text>
</comment>
<sequence>MAYRADDVFSFSAFDPSRVTESLRDFAEKGASQSREAFSKIKVAAEEATKTVEATVQSAQAGTVEIGLKAIDAVRTNADLSLSHMEALLGVKSVAELIELQTGFFRKQAEITVEQAKAMQEATRKLAEDVTKPGKEAVEKFASSFKAV</sequence>
<dbReference type="EMBL" id="JAUKWQ010000001">
    <property type="protein sequence ID" value="MDO1581083.1"/>
    <property type="molecule type" value="Genomic_DNA"/>
</dbReference>
<dbReference type="RefSeq" id="WP_302075214.1">
    <property type="nucleotide sequence ID" value="NZ_JAUKWQ010000001.1"/>
</dbReference>
<feature type="domain" description="Phasin" evidence="1">
    <location>
        <begin position="41"/>
        <end position="137"/>
    </location>
</feature>
<reference evidence="2" key="1">
    <citation type="journal article" date="2015" name="Int. J. Syst. Evol. Microbiol.">
        <title>Rhizobium oryzicola sp. nov., potential plant-growth-promoting endophytic bacteria isolated from rice roots.</title>
        <authorList>
            <person name="Zhang X.X."/>
            <person name="Gao J.S."/>
            <person name="Cao Y.H."/>
            <person name="Sheirdil R.A."/>
            <person name="Wang X.C."/>
            <person name="Zhang L."/>
        </authorList>
    </citation>
    <scope>NUCLEOTIDE SEQUENCE</scope>
    <source>
        <strain evidence="2">05753</strain>
    </source>
</reference>
<reference evidence="2" key="2">
    <citation type="submission" date="2023-07" db="EMBL/GenBank/DDBJ databases">
        <authorList>
            <person name="Sun H."/>
        </authorList>
    </citation>
    <scope>NUCLEOTIDE SEQUENCE</scope>
    <source>
        <strain evidence="2">05753</strain>
    </source>
</reference>
<evidence type="ECO:0000313" key="2">
    <source>
        <dbReference type="EMBL" id="MDO1581083.1"/>
    </source>
</evidence>
<gene>
    <name evidence="2" type="ORF">Q2T52_03150</name>
</gene>
<dbReference type="InterPro" id="IPR018968">
    <property type="entry name" value="Phasin"/>
</dbReference>
<evidence type="ECO:0000313" key="3">
    <source>
        <dbReference type="Proteomes" id="UP001169006"/>
    </source>
</evidence>
<evidence type="ECO:0000259" key="1">
    <source>
        <dbReference type="Pfam" id="PF09361"/>
    </source>
</evidence>
<protein>
    <submittedName>
        <fullName evidence="2">Phasin</fullName>
    </submittedName>
</protein>
<accession>A0ABT8SRP0</accession>
<dbReference type="Pfam" id="PF09361">
    <property type="entry name" value="Phasin_2"/>
    <property type="match status" value="1"/>
</dbReference>
<dbReference type="NCBIfam" id="TIGR01985">
    <property type="entry name" value="phasin_2"/>
    <property type="match status" value="1"/>
</dbReference>
<proteinExistence type="predicted"/>
<organism evidence="2 3">
    <name type="scientific">Rhizobium oryzicola</name>
    <dbReference type="NCBI Taxonomy" id="1232668"/>
    <lineage>
        <taxon>Bacteria</taxon>
        <taxon>Pseudomonadati</taxon>
        <taxon>Pseudomonadota</taxon>
        <taxon>Alphaproteobacteria</taxon>
        <taxon>Hyphomicrobiales</taxon>
        <taxon>Rhizobiaceae</taxon>
        <taxon>Rhizobium/Agrobacterium group</taxon>
        <taxon>Rhizobium</taxon>
    </lineage>
</organism>
<dbReference type="InterPro" id="IPR010234">
    <property type="entry name" value="Phasin_subfam-2"/>
</dbReference>